<reference evidence="2" key="1">
    <citation type="journal article" date="2019" name="Int. J. Syst. Evol. Microbiol.">
        <title>The Global Catalogue of Microorganisms (GCM) 10K type strain sequencing project: providing services to taxonomists for standard genome sequencing and annotation.</title>
        <authorList>
            <consortium name="The Broad Institute Genomics Platform"/>
            <consortium name="The Broad Institute Genome Sequencing Center for Infectious Disease"/>
            <person name="Wu L."/>
            <person name="Ma J."/>
        </authorList>
    </citation>
    <scope>NUCLEOTIDE SEQUENCE [LARGE SCALE GENOMIC DNA]</scope>
    <source>
        <strain evidence="2">KCTC 12907</strain>
    </source>
</reference>
<proteinExistence type="predicted"/>
<sequence length="164" mass="19547">MSKLQKNERWKSKMLLTEHQEQYENRGGRTSKGRITPEELTMVRDSIMYPHMLTMCDKSLQEIRRTPNLFKRYFEQFLQLLMDRLSKEMFVLRRELRGRNIKVFEDETLDGIIYHRFSCRGYEDRFAIVRETLRSEIGVRLAKYCADILHPPLKEAQPDPGSGS</sequence>
<dbReference type="Proteomes" id="UP001596378">
    <property type="component" value="Unassembled WGS sequence"/>
</dbReference>
<dbReference type="InterPro" id="IPR058600">
    <property type="entry name" value="YhjD-like"/>
</dbReference>
<evidence type="ECO:0000313" key="1">
    <source>
        <dbReference type="EMBL" id="MFC7152281.1"/>
    </source>
</evidence>
<evidence type="ECO:0000313" key="2">
    <source>
        <dbReference type="Proteomes" id="UP001596378"/>
    </source>
</evidence>
<keyword evidence="2" id="KW-1185">Reference proteome</keyword>
<name>A0ABW2FJN0_9BACL</name>
<dbReference type="RefSeq" id="WP_378044467.1">
    <property type="nucleotide sequence ID" value="NZ_JBHMDN010000004.1"/>
</dbReference>
<dbReference type="Pfam" id="PF26325">
    <property type="entry name" value="YhjD"/>
    <property type="match status" value="1"/>
</dbReference>
<gene>
    <name evidence="1" type="ORF">ACFQMJ_27420</name>
</gene>
<comment type="caution">
    <text evidence="1">The sequence shown here is derived from an EMBL/GenBank/DDBJ whole genome shotgun (WGS) entry which is preliminary data.</text>
</comment>
<dbReference type="EMBL" id="JBHTAI010000021">
    <property type="protein sequence ID" value="MFC7152281.1"/>
    <property type="molecule type" value="Genomic_DNA"/>
</dbReference>
<accession>A0ABW2FJN0</accession>
<protein>
    <submittedName>
        <fullName evidence="1">Uncharacterized protein</fullName>
    </submittedName>
</protein>
<organism evidence="1 2">
    <name type="scientific">Cohnella cellulosilytica</name>
    <dbReference type="NCBI Taxonomy" id="986710"/>
    <lineage>
        <taxon>Bacteria</taxon>
        <taxon>Bacillati</taxon>
        <taxon>Bacillota</taxon>
        <taxon>Bacilli</taxon>
        <taxon>Bacillales</taxon>
        <taxon>Paenibacillaceae</taxon>
        <taxon>Cohnella</taxon>
    </lineage>
</organism>